<feature type="domain" description="NolW-like" evidence="13">
    <location>
        <begin position="150"/>
        <end position="207"/>
    </location>
</feature>
<evidence type="ECO:0000256" key="8">
    <source>
        <dbReference type="ARBA" id="ARBA00023136"/>
    </source>
</evidence>
<dbReference type="InterPro" id="IPR050810">
    <property type="entry name" value="Bact_Secretion_Sys_Channel"/>
</dbReference>
<reference evidence="16" key="1">
    <citation type="journal article" date="2019" name="Int. J. Syst. Evol. Microbiol.">
        <title>The Global Catalogue of Microorganisms (GCM) 10K type strain sequencing project: providing services to taxonomists for standard genome sequencing and annotation.</title>
        <authorList>
            <consortium name="The Broad Institute Genomics Platform"/>
            <consortium name="The Broad Institute Genome Sequencing Center for Infectious Disease"/>
            <person name="Wu L."/>
            <person name="Ma J."/>
        </authorList>
    </citation>
    <scope>NUCLEOTIDE SEQUENCE [LARGE SCALE GENOMIC DNA]</scope>
    <source>
        <strain evidence="16">KCTC 52237</strain>
    </source>
</reference>
<dbReference type="Pfam" id="PF00263">
    <property type="entry name" value="Secretin"/>
    <property type="match status" value="1"/>
</dbReference>
<evidence type="ECO:0000256" key="10">
    <source>
        <dbReference type="RuleBase" id="RU004004"/>
    </source>
</evidence>
<evidence type="ECO:0000313" key="15">
    <source>
        <dbReference type="EMBL" id="MFC3115673.1"/>
    </source>
</evidence>
<dbReference type="InterPro" id="IPR038591">
    <property type="entry name" value="NolW-like_sf"/>
</dbReference>
<gene>
    <name evidence="15" type="primary">gspD</name>
    <name evidence="15" type="ORF">ACFODX_08915</name>
</gene>
<feature type="domain" description="Type II/III secretion system secretin-like" evidence="12">
    <location>
        <begin position="456"/>
        <end position="625"/>
    </location>
</feature>
<evidence type="ECO:0000256" key="1">
    <source>
        <dbReference type="ARBA" id="ARBA00004442"/>
    </source>
</evidence>
<keyword evidence="5" id="KW-0812">Transmembrane</keyword>
<comment type="subcellular location">
    <subcellularLocation>
        <location evidence="1 10">Cell outer membrane</location>
    </subcellularLocation>
</comment>
<dbReference type="InterPro" id="IPR005644">
    <property type="entry name" value="NolW-like"/>
</dbReference>
<dbReference type="PANTHER" id="PTHR30332:SF24">
    <property type="entry name" value="SECRETIN GSPD-RELATED"/>
    <property type="match status" value="1"/>
</dbReference>
<comment type="similarity">
    <text evidence="2">Belongs to the bacterial secretin family. GSP D subfamily.</text>
</comment>
<dbReference type="NCBIfam" id="TIGR02517">
    <property type="entry name" value="type_II_gspD"/>
    <property type="match status" value="1"/>
</dbReference>
<keyword evidence="6 11" id="KW-0732">Signal</keyword>
<dbReference type="PROSITE" id="PS00875">
    <property type="entry name" value="T2SP_D"/>
    <property type="match status" value="1"/>
</dbReference>
<evidence type="ECO:0000259" key="12">
    <source>
        <dbReference type="Pfam" id="PF00263"/>
    </source>
</evidence>
<dbReference type="Gene3D" id="3.30.1370.120">
    <property type="match status" value="3"/>
</dbReference>
<feature type="domain" description="NolW-like" evidence="13">
    <location>
        <begin position="213"/>
        <end position="282"/>
    </location>
</feature>
<evidence type="ECO:0000256" key="5">
    <source>
        <dbReference type="ARBA" id="ARBA00022692"/>
    </source>
</evidence>
<keyword evidence="8" id="KW-0472">Membrane</keyword>
<evidence type="ECO:0000256" key="9">
    <source>
        <dbReference type="ARBA" id="ARBA00023237"/>
    </source>
</evidence>
<proteinExistence type="inferred from homology"/>
<evidence type="ECO:0000256" key="3">
    <source>
        <dbReference type="ARBA" id="ARBA00022448"/>
    </source>
</evidence>
<dbReference type="InterPro" id="IPR049371">
    <property type="entry name" value="GspD-like_N0"/>
</dbReference>
<keyword evidence="3 10" id="KW-0813">Transport</keyword>
<dbReference type="EMBL" id="JBHRTF010000004">
    <property type="protein sequence ID" value="MFC3115673.1"/>
    <property type="molecule type" value="Genomic_DNA"/>
</dbReference>
<dbReference type="InterPro" id="IPR013356">
    <property type="entry name" value="T2SS_GspD"/>
</dbReference>
<comment type="caution">
    <text evidence="15">The sequence shown here is derived from an EMBL/GenBank/DDBJ whole genome shotgun (WGS) entry which is preliminary data.</text>
</comment>
<keyword evidence="7" id="KW-0653">Protein transport</keyword>
<dbReference type="InterPro" id="IPR001775">
    <property type="entry name" value="GspD/PilQ"/>
</dbReference>
<dbReference type="Proteomes" id="UP001595555">
    <property type="component" value="Unassembled WGS sequence"/>
</dbReference>
<dbReference type="PRINTS" id="PR00811">
    <property type="entry name" value="BCTERIALGSPD"/>
</dbReference>
<dbReference type="Pfam" id="PF21305">
    <property type="entry name" value="type_II_gspD_N0"/>
    <property type="match status" value="1"/>
</dbReference>
<dbReference type="Pfam" id="PF03958">
    <property type="entry name" value="Secretin_N"/>
    <property type="match status" value="3"/>
</dbReference>
<feature type="signal peptide" evidence="11">
    <location>
        <begin position="1"/>
        <end position="40"/>
    </location>
</feature>
<evidence type="ECO:0000313" key="16">
    <source>
        <dbReference type="Proteomes" id="UP001595555"/>
    </source>
</evidence>
<feature type="domain" description="NolW-like" evidence="13">
    <location>
        <begin position="287"/>
        <end position="363"/>
    </location>
</feature>
<feature type="chain" id="PRO_5047341826" evidence="11">
    <location>
        <begin position="41"/>
        <end position="691"/>
    </location>
</feature>
<evidence type="ECO:0000256" key="2">
    <source>
        <dbReference type="ARBA" id="ARBA00006980"/>
    </source>
</evidence>
<evidence type="ECO:0000256" key="7">
    <source>
        <dbReference type="ARBA" id="ARBA00022927"/>
    </source>
</evidence>
<evidence type="ECO:0000256" key="6">
    <source>
        <dbReference type="ARBA" id="ARBA00022729"/>
    </source>
</evidence>
<keyword evidence="16" id="KW-1185">Reference proteome</keyword>
<keyword evidence="9" id="KW-0998">Cell outer membrane</keyword>
<evidence type="ECO:0000256" key="4">
    <source>
        <dbReference type="ARBA" id="ARBA00022452"/>
    </source>
</evidence>
<organism evidence="15 16">
    <name type="scientific">Cellvibrio fontiphilus</name>
    <dbReference type="NCBI Taxonomy" id="1815559"/>
    <lineage>
        <taxon>Bacteria</taxon>
        <taxon>Pseudomonadati</taxon>
        <taxon>Pseudomonadota</taxon>
        <taxon>Gammaproteobacteria</taxon>
        <taxon>Cellvibrionales</taxon>
        <taxon>Cellvibrionaceae</taxon>
        <taxon>Cellvibrio</taxon>
    </lineage>
</organism>
<name>A0ABV7FIK1_9GAMM</name>
<protein>
    <submittedName>
        <fullName evidence="15">Type II secretion system secretin GspD</fullName>
    </submittedName>
</protein>
<dbReference type="PANTHER" id="PTHR30332">
    <property type="entry name" value="PROBABLE GENERAL SECRETION PATHWAY PROTEIN D"/>
    <property type="match status" value="1"/>
</dbReference>
<feature type="domain" description="GspD-like N0" evidence="14">
    <location>
        <begin position="55"/>
        <end position="124"/>
    </location>
</feature>
<evidence type="ECO:0000259" key="13">
    <source>
        <dbReference type="Pfam" id="PF03958"/>
    </source>
</evidence>
<dbReference type="InterPro" id="IPR004845">
    <property type="entry name" value="T2SS_GspD_CS"/>
</dbReference>
<dbReference type="RefSeq" id="WP_378118220.1">
    <property type="nucleotide sequence ID" value="NZ_JBHRTF010000004.1"/>
</dbReference>
<evidence type="ECO:0000259" key="14">
    <source>
        <dbReference type="Pfam" id="PF21305"/>
    </source>
</evidence>
<accession>A0ABV7FIK1</accession>
<evidence type="ECO:0000256" key="11">
    <source>
        <dbReference type="SAM" id="SignalP"/>
    </source>
</evidence>
<sequence length="691" mass="74472">MIRFKGRDNNKISSRRVVLRRTFGGLLLSALIGLSSSAVAQVQAVEGQGEMRWSVNFNDTDIQDVIKSIAGLTGKTIIIDPKVRGPIKVINTRPLNAKELYELFLASLDVHGFTAVESGNIVRVVMNRDARQFAIPTESSVKERDDLYITQVIPLKNTSAAKILAALRPLVPQYGHLTTYEPSNALIITDTRANAARISELVVQLDKIGSTHTDVIPLRYANSADVVAMLTQLEKPDPNRGMTTAPPVIVADKRTNAVVISGDDLTRQRLKFLINDLDRPQSKNSNVRVFYLKYAKAEDVAKVLSGMLQSLGQGKQAEGAPANTAQPAVQADEATNSVLITADVDTMDTLLSIVDSLDIRRAQVLVEAIIVELSSGNDKSLGIEWMYRNDDVGFGGSTNSGALGAVGAAAIDLEENGSSGDSLVQLAAGVAGIPGQLFGVGRLGGKTDFLAVLKMLQTDDSSNILSTPNLLTTDNTEASILVGEQVPFRTGSYSGLGNTGTTGNTGFSSPFNTINREDVGIKLQVTPHINEGDSIVLDIEQEISSVVRSTEDGPVTSKREVKTQILSADGQTVVLGGLIKDDVLVSNSRVPVLGSIPVLGHLFRSQTSKKVKTNLLIFIRPTIIRDDRVLTGATAEKYQAIREKQIETRRSKGLLLNNGDIPVLPEWEEQIERYRQSLPVDASSTEATGEQ</sequence>
<dbReference type="InterPro" id="IPR004846">
    <property type="entry name" value="T2SS/T3SS_dom"/>
</dbReference>
<keyword evidence="4" id="KW-1134">Transmembrane beta strand</keyword>